<dbReference type="Pfam" id="PF18979">
    <property type="entry name" value="DUF5715"/>
    <property type="match status" value="1"/>
</dbReference>
<feature type="chain" id="PRO_5038394785" description="Lipoprotein" evidence="1">
    <location>
        <begin position="34"/>
        <end position="230"/>
    </location>
</feature>
<comment type="caution">
    <text evidence="2">The sequence shown here is derived from an EMBL/GenBank/DDBJ whole genome shotgun (WGS) entry which is preliminary data.</text>
</comment>
<dbReference type="PROSITE" id="PS51257">
    <property type="entry name" value="PROKAR_LIPOPROTEIN"/>
    <property type="match status" value="1"/>
</dbReference>
<dbReference type="AlphaFoldDB" id="A0A9D5WTP6"/>
<evidence type="ECO:0008006" key="4">
    <source>
        <dbReference type="Google" id="ProtNLM"/>
    </source>
</evidence>
<reference evidence="2" key="1">
    <citation type="submission" date="2020-04" db="EMBL/GenBank/DDBJ databases">
        <title>Deep metagenomics examines the oral microbiome during advanced dental caries in children, revealing novel taxa and co-occurrences with host molecules.</title>
        <authorList>
            <person name="Baker J.L."/>
            <person name="Morton J.T."/>
            <person name="Dinis M."/>
            <person name="Alvarez R."/>
            <person name="Tran N.C."/>
            <person name="Knight R."/>
            <person name="Edlund A."/>
        </authorList>
    </citation>
    <scope>NUCLEOTIDE SEQUENCE</scope>
    <source>
        <strain evidence="2">JCVI_32_bin.50</strain>
    </source>
</reference>
<dbReference type="InterPro" id="IPR043769">
    <property type="entry name" value="DUF5715"/>
</dbReference>
<dbReference type="EMBL" id="JABZTM010000011">
    <property type="protein sequence ID" value="MBF1446115.1"/>
    <property type="molecule type" value="Genomic_DNA"/>
</dbReference>
<accession>A0A9D5WTP6</accession>
<gene>
    <name evidence="2" type="ORF">HXN55_01820</name>
</gene>
<dbReference type="RefSeq" id="WP_023925628.1">
    <property type="nucleotide sequence ID" value="NZ_CAUOLX010000021.1"/>
</dbReference>
<organism evidence="2 3">
    <name type="scientific">Prevotella nigrescens</name>
    <dbReference type="NCBI Taxonomy" id="28133"/>
    <lineage>
        <taxon>Bacteria</taxon>
        <taxon>Pseudomonadati</taxon>
        <taxon>Bacteroidota</taxon>
        <taxon>Bacteroidia</taxon>
        <taxon>Bacteroidales</taxon>
        <taxon>Prevotellaceae</taxon>
        <taxon>Prevotella</taxon>
    </lineage>
</organism>
<protein>
    <recommendedName>
        <fullName evidence="4">Lipoprotein</fullName>
    </recommendedName>
</protein>
<keyword evidence="1" id="KW-0732">Signal</keyword>
<dbReference type="Proteomes" id="UP000787419">
    <property type="component" value="Unassembled WGS sequence"/>
</dbReference>
<feature type="signal peptide" evidence="1">
    <location>
        <begin position="1"/>
        <end position="33"/>
    </location>
</feature>
<evidence type="ECO:0000256" key="1">
    <source>
        <dbReference type="SAM" id="SignalP"/>
    </source>
</evidence>
<sequence>MQITVRNNTRKSLRNALYTSVFATVITFTAACASSKSSSEGETFRDDNVAMQSAYQFKDIHGEQLYAAKKYGVTPIDSRAKLEDNHRRLKLVESNGYYLIDRLTDSSPYLTKGAKSVLKEIGKRFQAELDKGDYREHRIVVTSMFKTRRDIERTRQAKNNTDDSSAHLYGTTFDISYTRFNRTGKSGKAVSNETMCNILGKVISDLREKGECWAIFERSQHCIHVTVRKI</sequence>
<evidence type="ECO:0000313" key="3">
    <source>
        <dbReference type="Proteomes" id="UP000787419"/>
    </source>
</evidence>
<proteinExistence type="predicted"/>
<evidence type="ECO:0000313" key="2">
    <source>
        <dbReference type="EMBL" id="MBF1446115.1"/>
    </source>
</evidence>
<name>A0A9D5WTP6_9BACT</name>